<name>A0A3P8L8M4_9TREM</name>
<dbReference type="AlphaFoldDB" id="A0A3P8L8M4"/>
<sequence length="252" mass="25457">MHTMIGLTGQLGASVALDAFVTTMCKASLPSSYARSLFSAPSKGPSANTTAASPVLEEVFERSPVVIVVTQGAGHSITITPTTVSSTGTTNHPVSGSTSSANVASHGASTGTSSGHDLTHNYPTGSLLITAKHLQSAKAVLLAAQAHGNVLSHSWNVVLTTLQNLVWMLGLKVEPAAELYFKPIPNASGSGQNSDGTVPGSGGATGLSVIASAVSGVNANQPRTSLLSSSSTVSSDLATLSNMLSLLFTQSR</sequence>
<evidence type="ECO:0000256" key="1">
    <source>
        <dbReference type="SAM" id="MobiDB-lite"/>
    </source>
</evidence>
<dbReference type="Proteomes" id="UP000272942">
    <property type="component" value="Unassembled WGS sequence"/>
</dbReference>
<organism evidence="2 3">
    <name type="scientific">Echinostoma caproni</name>
    <dbReference type="NCBI Taxonomy" id="27848"/>
    <lineage>
        <taxon>Eukaryota</taxon>
        <taxon>Metazoa</taxon>
        <taxon>Spiralia</taxon>
        <taxon>Lophotrochozoa</taxon>
        <taxon>Platyhelminthes</taxon>
        <taxon>Trematoda</taxon>
        <taxon>Digenea</taxon>
        <taxon>Plagiorchiida</taxon>
        <taxon>Echinostomata</taxon>
        <taxon>Echinostomatoidea</taxon>
        <taxon>Echinostomatidae</taxon>
        <taxon>Echinostoma</taxon>
    </lineage>
</organism>
<dbReference type="OrthoDB" id="294853at2759"/>
<feature type="compositionally biased region" description="Low complexity" evidence="1">
    <location>
        <begin position="80"/>
        <end position="90"/>
    </location>
</feature>
<accession>A0A3P8L8M4</accession>
<feature type="compositionally biased region" description="Polar residues" evidence="1">
    <location>
        <begin position="91"/>
        <end position="103"/>
    </location>
</feature>
<gene>
    <name evidence="2" type="ORF">ECPE_LOCUS16191</name>
</gene>
<evidence type="ECO:0000313" key="3">
    <source>
        <dbReference type="Proteomes" id="UP000272942"/>
    </source>
</evidence>
<protein>
    <submittedName>
        <fullName evidence="2">Uncharacterized protein</fullName>
    </submittedName>
</protein>
<feature type="compositionally biased region" description="Low complexity" evidence="1">
    <location>
        <begin position="104"/>
        <end position="116"/>
    </location>
</feature>
<dbReference type="EMBL" id="UZAN01063343">
    <property type="protein sequence ID" value="VDP93463.1"/>
    <property type="molecule type" value="Genomic_DNA"/>
</dbReference>
<proteinExistence type="predicted"/>
<evidence type="ECO:0000313" key="2">
    <source>
        <dbReference type="EMBL" id="VDP93463.1"/>
    </source>
</evidence>
<reference evidence="2 3" key="1">
    <citation type="submission" date="2018-11" db="EMBL/GenBank/DDBJ databases">
        <authorList>
            <consortium name="Pathogen Informatics"/>
        </authorList>
    </citation>
    <scope>NUCLEOTIDE SEQUENCE [LARGE SCALE GENOMIC DNA]</scope>
    <source>
        <strain evidence="2 3">Egypt</strain>
    </source>
</reference>
<feature type="region of interest" description="Disordered" evidence="1">
    <location>
        <begin position="80"/>
        <end position="117"/>
    </location>
</feature>
<keyword evidence="3" id="KW-1185">Reference proteome</keyword>